<feature type="region of interest" description="Disordered" evidence="1">
    <location>
        <begin position="187"/>
        <end position="250"/>
    </location>
</feature>
<feature type="region of interest" description="Disordered" evidence="1">
    <location>
        <begin position="111"/>
        <end position="130"/>
    </location>
</feature>
<gene>
    <name evidence="2" type="ORF">AVDCRST_MAG54-4618</name>
</gene>
<feature type="compositionally biased region" description="Basic residues" evidence="1">
    <location>
        <begin position="401"/>
        <end position="411"/>
    </location>
</feature>
<reference evidence="2" key="1">
    <citation type="submission" date="2020-02" db="EMBL/GenBank/DDBJ databases">
        <authorList>
            <person name="Meier V. D."/>
        </authorList>
    </citation>
    <scope>NUCLEOTIDE SEQUENCE</scope>
    <source>
        <strain evidence="2">AVDCRST_MAG54</strain>
    </source>
</reference>
<dbReference type="EMBL" id="CADCTH010000583">
    <property type="protein sequence ID" value="CAA9293109.1"/>
    <property type="molecule type" value="Genomic_DNA"/>
</dbReference>
<feature type="region of interest" description="Disordered" evidence="1">
    <location>
        <begin position="56"/>
        <end position="105"/>
    </location>
</feature>
<feature type="region of interest" description="Disordered" evidence="1">
    <location>
        <begin position="265"/>
        <end position="287"/>
    </location>
</feature>
<evidence type="ECO:0000256" key="1">
    <source>
        <dbReference type="SAM" id="MobiDB-lite"/>
    </source>
</evidence>
<name>A0A6J4K117_9PSEU</name>
<feature type="region of interest" description="Disordered" evidence="1">
    <location>
        <begin position="1"/>
        <end position="25"/>
    </location>
</feature>
<sequence length="446" mass="50226">EHPSRWSEPPNAQAQSGRREHGRHHHRVVRLLPLQHRRRPGVRALVLRQQRGRRRPAGVLDPVRGVRGASDRRRDLRALRRPHRAQAEPGGDAADHGRGDGADRVPAHLRDHRHRRADPPDAVAGHAGHRCRRRVGRRGAHVHGVGHPQAARPDGGVAAGGRAHRAGERHGRRLLLLRPGVPRVGLAGAVPRQHRPHRRRALDPSHRPRVAGVRPGQDLGEGRQAAAGRDPAHPVARRRQGPAGAHRRAGAVLPVHLVRARVRHPAARARARRPAALSHPRGLHRHRQRAVLRLALGPDRPAPRLRGGRRAHRPVRLPVLRPARHAGRRARAARDGPRARLPRHDVRPAGGPDLRELRHRHPLHRRRPRVPARLHHGRRPRAADRHRDPRGHRRDHLDLHLHHHLRLRLPRRAADDAPPRSRARRGRLRVRGRGRPGNQPGRRAGL</sequence>
<feature type="compositionally biased region" description="Basic residues" evidence="1">
    <location>
        <begin position="421"/>
        <end position="434"/>
    </location>
</feature>
<feature type="region of interest" description="Disordered" evidence="1">
    <location>
        <begin position="143"/>
        <end position="162"/>
    </location>
</feature>
<evidence type="ECO:0000313" key="2">
    <source>
        <dbReference type="EMBL" id="CAA9293109.1"/>
    </source>
</evidence>
<organism evidence="2">
    <name type="scientific">uncultured Actinomycetospora sp</name>
    <dbReference type="NCBI Taxonomy" id="1135996"/>
    <lineage>
        <taxon>Bacteria</taxon>
        <taxon>Bacillati</taxon>
        <taxon>Actinomycetota</taxon>
        <taxon>Actinomycetes</taxon>
        <taxon>Pseudonocardiales</taxon>
        <taxon>Pseudonocardiaceae</taxon>
        <taxon>Actinomycetospora</taxon>
        <taxon>environmental samples</taxon>
    </lineage>
</organism>
<feature type="compositionally biased region" description="Basic and acidic residues" evidence="1">
    <location>
        <begin position="332"/>
        <end position="347"/>
    </location>
</feature>
<feature type="compositionally biased region" description="Basic residues" evidence="1">
    <location>
        <begin position="357"/>
        <end position="380"/>
    </location>
</feature>
<accession>A0A6J4K117</accession>
<feature type="region of interest" description="Disordered" evidence="1">
    <location>
        <begin position="324"/>
        <end position="446"/>
    </location>
</feature>
<feature type="compositionally biased region" description="Low complexity" evidence="1">
    <location>
        <begin position="436"/>
        <end position="446"/>
    </location>
</feature>
<dbReference type="AlphaFoldDB" id="A0A6J4K117"/>
<proteinExistence type="predicted"/>
<feature type="compositionally biased region" description="Basic residues" evidence="1">
    <location>
        <begin position="235"/>
        <end position="249"/>
    </location>
</feature>
<feature type="compositionally biased region" description="Basic and acidic residues" evidence="1">
    <location>
        <begin position="93"/>
        <end position="105"/>
    </location>
</feature>
<feature type="compositionally biased region" description="Basic and acidic residues" evidence="1">
    <location>
        <begin position="69"/>
        <end position="78"/>
    </location>
</feature>
<feature type="non-terminal residue" evidence="2">
    <location>
        <position position="446"/>
    </location>
</feature>
<feature type="non-terminal residue" evidence="2">
    <location>
        <position position="1"/>
    </location>
</feature>
<protein>
    <submittedName>
        <fullName evidence="2">Uncharacterized MFS-type transporter</fullName>
    </submittedName>
</protein>